<dbReference type="EMBL" id="BAABRU010000031">
    <property type="protein sequence ID" value="GAA5531067.1"/>
    <property type="molecule type" value="Genomic_DNA"/>
</dbReference>
<keyword evidence="2 3" id="KW-0413">Isomerase</keyword>
<evidence type="ECO:0000313" key="4">
    <source>
        <dbReference type="Proteomes" id="UP001428290"/>
    </source>
</evidence>
<name>A0ABP9X6Q5_9CHLR</name>
<dbReference type="PANTHER" id="PTHR13774:SF39">
    <property type="entry name" value="BIOSYNTHESIS PROTEIN, PUTATIVE-RELATED"/>
    <property type="match status" value="1"/>
</dbReference>
<proteinExistence type="inferred from homology"/>
<dbReference type="GO" id="GO:0016853">
    <property type="term" value="F:isomerase activity"/>
    <property type="evidence" value="ECO:0007669"/>
    <property type="project" value="UniProtKB-KW"/>
</dbReference>
<accession>A0ABP9X6Q5</accession>
<protein>
    <submittedName>
        <fullName evidence="3">Isomerase YddE</fullName>
    </submittedName>
</protein>
<reference evidence="3 4" key="1">
    <citation type="submission" date="2024-02" db="EMBL/GenBank/DDBJ databases">
        <title>Herpetosiphon gulosus NBRC 112829.</title>
        <authorList>
            <person name="Ichikawa N."/>
            <person name="Katano-Makiyama Y."/>
            <person name="Hidaka K."/>
        </authorList>
    </citation>
    <scope>NUCLEOTIDE SEQUENCE [LARGE SCALE GENOMIC DNA]</scope>
    <source>
        <strain evidence="3 4">NBRC 112829</strain>
    </source>
</reference>
<comment type="caution">
    <text evidence="3">The sequence shown here is derived from an EMBL/GenBank/DDBJ whole genome shotgun (WGS) entry which is preliminary data.</text>
</comment>
<evidence type="ECO:0000313" key="3">
    <source>
        <dbReference type="EMBL" id="GAA5531067.1"/>
    </source>
</evidence>
<gene>
    <name evidence="3" type="primary">yddE_2</name>
    <name evidence="3" type="ORF">Hgul01_04891</name>
</gene>
<dbReference type="NCBIfam" id="TIGR00654">
    <property type="entry name" value="PhzF_family"/>
    <property type="match status" value="1"/>
</dbReference>
<evidence type="ECO:0000256" key="2">
    <source>
        <dbReference type="ARBA" id="ARBA00023235"/>
    </source>
</evidence>
<dbReference type="InterPro" id="IPR003719">
    <property type="entry name" value="Phenazine_PhzF-like"/>
</dbReference>
<keyword evidence="4" id="KW-1185">Reference proteome</keyword>
<dbReference type="PANTHER" id="PTHR13774">
    <property type="entry name" value="PHENAZINE BIOSYNTHESIS PROTEIN"/>
    <property type="match status" value="1"/>
</dbReference>
<organism evidence="3 4">
    <name type="scientific">Herpetosiphon gulosus</name>
    <dbReference type="NCBI Taxonomy" id="1973496"/>
    <lineage>
        <taxon>Bacteria</taxon>
        <taxon>Bacillati</taxon>
        <taxon>Chloroflexota</taxon>
        <taxon>Chloroflexia</taxon>
        <taxon>Herpetosiphonales</taxon>
        <taxon>Herpetosiphonaceae</taxon>
        <taxon>Herpetosiphon</taxon>
    </lineage>
</organism>
<comment type="similarity">
    <text evidence="1">Belongs to the PhzF family.</text>
</comment>
<dbReference type="PIRSF" id="PIRSF016184">
    <property type="entry name" value="PhzC_PhzF"/>
    <property type="match status" value="1"/>
</dbReference>
<dbReference type="Gene3D" id="3.10.310.10">
    <property type="entry name" value="Diaminopimelate Epimerase, Chain A, domain 1"/>
    <property type="match status" value="2"/>
</dbReference>
<dbReference type="SUPFAM" id="SSF54506">
    <property type="entry name" value="Diaminopimelate epimerase-like"/>
    <property type="match status" value="1"/>
</dbReference>
<dbReference type="RefSeq" id="WP_345724651.1">
    <property type="nucleotide sequence ID" value="NZ_BAABRU010000031.1"/>
</dbReference>
<evidence type="ECO:0000256" key="1">
    <source>
        <dbReference type="ARBA" id="ARBA00008270"/>
    </source>
</evidence>
<dbReference type="Proteomes" id="UP001428290">
    <property type="component" value="Unassembled WGS sequence"/>
</dbReference>
<sequence length="292" mass="31227">MQIEVQIVNAFVDGEVGGNPAGVVLQADGLSSEQKLAVAQQVGLSETAFVSKSDVATIKLEFFTPTRQIAHCGHATIATFSLLRQLGLVPTGQLAKETIDGLREIIVADDQAFMQQLAPRYQPFALADPITQQAWQSLNISSGDLLNGTVPTLVNTGNSFLIIGLASEQTLAELQPNYAQIQQISEQLDLIGYYVFTPATKQAGRSAGTRMFAPRYGIREEAGTGMAAGPLACYLHDQLGVQQTSFLIEQGWLMQPASPSVIEVQLKLVDGAIQSLLAGGRAKVMQTLQVGL</sequence>
<dbReference type="Pfam" id="PF02567">
    <property type="entry name" value="PhzC-PhzF"/>
    <property type="match status" value="1"/>
</dbReference>